<evidence type="ECO:0000256" key="1">
    <source>
        <dbReference type="SAM" id="Phobius"/>
    </source>
</evidence>
<keyword evidence="1" id="KW-0812">Transmembrane</keyword>
<accession>A0A7C4KY47</accession>
<evidence type="ECO:0000313" key="2">
    <source>
        <dbReference type="EMBL" id="HGS86546.1"/>
    </source>
</evidence>
<comment type="caution">
    <text evidence="2">The sequence shown here is derived from an EMBL/GenBank/DDBJ whole genome shotgun (WGS) entry which is preliminary data.</text>
</comment>
<feature type="transmembrane region" description="Helical" evidence="1">
    <location>
        <begin position="187"/>
        <end position="208"/>
    </location>
</feature>
<keyword evidence="1" id="KW-0472">Membrane</keyword>
<keyword evidence="1" id="KW-1133">Transmembrane helix</keyword>
<dbReference type="EMBL" id="DSXR01000039">
    <property type="protein sequence ID" value="HGS86546.1"/>
    <property type="molecule type" value="Genomic_DNA"/>
</dbReference>
<feature type="transmembrane region" description="Helical" evidence="1">
    <location>
        <begin position="163"/>
        <end position="181"/>
    </location>
</feature>
<proteinExistence type="predicted"/>
<evidence type="ECO:0008006" key="3">
    <source>
        <dbReference type="Google" id="ProtNLM"/>
    </source>
</evidence>
<gene>
    <name evidence="2" type="ORF">ENT17_02900</name>
</gene>
<reference evidence="2" key="1">
    <citation type="journal article" date="2020" name="mSystems">
        <title>Genome- and Community-Level Interaction Insights into Carbon Utilization and Element Cycling Functions of Hydrothermarchaeota in Hydrothermal Sediment.</title>
        <authorList>
            <person name="Zhou Z."/>
            <person name="Liu Y."/>
            <person name="Xu W."/>
            <person name="Pan J."/>
            <person name="Luo Z.H."/>
            <person name="Li M."/>
        </authorList>
    </citation>
    <scope>NUCLEOTIDE SEQUENCE [LARGE SCALE GENOMIC DNA]</scope>
    <source>
        <strain evidence="2">SpSt-556</strain>
    </source>
</reference>
<feature type="transmembrane region" description="Helical" evidence="1">
    <location>
        <begin position="113"/>
        <end position="132"/>
    </location>
</feature>
<feature type="transmembrane region" description="Helical" evidence="1">
    <location>
        <begin position="138"/>
        <end position="156"/>
    </location>
</feature>
<sequence>MSKMNWRILAGGGLILMGLVALLDAVFQIELSGLLWSFLFVLGGAAFLAVLLNDRKQWWAAIPGFTLLGIGALIGFSRIAPAISEQVGGAFVLGGIGISFIVVYLLNRHFWWALIPAGVMASLVVMLVIEPIVGDSAAWVFLLGLGATFGMVYLLPGPGGERMTWALWPAGVMVILSLIVMGISVQWAAYLIPALMIVAGIVLFVRALRRG</sequence>
<feature type="transmembrane region" description="Helical" evidence="1">
    <location>
        <begin position="86"/>
        <end position="106"/>
    </location>
</feature>
<dbReference type="AlphaFoldDB" id="A0A7C4KY47"/>
<name>A0A7C4KY47_9CHLR</name>
<organism evidence="2">
    <name type="scientific">Bellilinea caldifistulae</name>
    <dbReference type="NCBI Taxonomy" id="360411"/>
    <lineage>
        <taxon>Bacteria</taxon>
        <taxon>Bacillati</taxon>
        <taxon>Chloroflexota</taxon>
        <taxon>Anaerolineae</taxon>
        <taxon>Anaerolineales</taxon>
        <taxon>Anaerolineaceae</taxon>
        <taxon>Bellilinea</taxon>
    </lineage>
</organism>
<feature type="transmembrane region" description="Helical" evidence="1">
    <location>
        <begin position="59"/>
        <end position="80"/>
    </location>
</feature>
<protein>
    <recommendedName>
        <fullName evidence="3">DUF5668 domain-containing protein</fullName>
    </recommendedName>
</protein>
<feature type="transmembrane region" description="Helical" evidence="1">
    <location>
        <begin position="33"/>
        <end position="52"/>
    </location>
</feature>